<evidence type="ECO:0000313" key="10">
    <source>
        <dbReference type="Proteomes" id="UP001634007"/>
    </source>
</evidence>
<keyword evidence="5 7" id="KW-0472">Membrane</keyword>
<dbReference type="AlphaFoldDB" id="A0ABD3KMA9"/>
<dbReference type="GO" id="GO:0012505">
    <property type="term" value="C:endomembrane system"/>
    <property type="evidence" value="ECO:0007669"/>
    <property type="project" value="UniProtKB-SubCell"/>
</dbReference>
<dbReference type="InterPro" id="IPR052222">
    <property type="entry name" value="DESIGUAL"/>
</dbReference>
<feature type="signal peptide" evidence="8">
    <location>
        <begin position="1"/>
        <end position="20"/>
    </location>
</feature>
<evidence type="ECO:0000313" key="9">
    <source>
        <dbReference type="EMBL" id="KAL3740507.1"/>
    </source>
</evidence>
<evidence type="ECO:0000256" key="8">
    <source>
        <dbReference type="SAM" id="SignalP"/>
    </source>
</evidence>
<feature type="transmembrane region" description="Helical" evidence="7">
    <location>
        <begin position="133"/>
        <end position="153"/>
    </location>
</feature>
<evidence type="ECO:0000256" key="6">
    <source>
        <dbReference type="ARBA" id="ARBA00029467"/>
    </source>
</evidence>
<sequence length="175" mass="19253">MVKNTGFLICLLIVAMDVVAGIMGIEAEIAQNKVKHVKAWVFECREPSREAFGLGLAACVLLALAHAVGNWMGGCVWIRSREDLNRVTANKQLAVASLIFSWIILAVAFLMLIMGTLYNSKSRRSCGLAHHRLLLIGGVLCFFHGLFTVTYFVSAKAARIEDRSARPQPPRQEPA</sequence>
<evidence type="ECO:0008006" key="11">
    <source>
        <dbReference type="Google" id="ProtNLM"/>
    </source>
</evidence>
<proteinExistence type="inferred from homology"/>
<comment type="subcellular location">
    <subcellularLocation>
        <location evidence="1">Endomembrane system</location>
        <topology evidence="1">Multi-pass membrane protein</topology>
    </subcellularLocation>
</comment>
<dbReference type="PANTHER" id="PTHR31769">
    <property type="entry name" value="OS07G0462200 PROTEIN-RELATED"/>
    <property type="match status" value="1"/>
</dbReference>
<keyword evidence="4 7" id="KW-1133">Transmembrane helix</keyword>
<organism evidence="9 10">
    <name type="scientific">Eucalyptus globulus</name>
    <name type="common">Tasmanian blue gum</name>
    <dbReference type="NCBI Taxonomy" id="34317"/>
    <lineage>
        <taxon>Eukaryota</taxon>
        <taxon>Viridiplantae</taxon>
        <taxon>Streptophyta</taxon>
        <taxon>Embryophyta</taxon>
        <taxon>Tracheophyta</taxon>
        <taxon>Spermatophyta</taxon>
        <taxon>Magnoliopsida</taxon>
        <taxon>eudicotyledons</taxon>
        <taxon>Gunneridae</taxon>
        <taxon>Pentapetalae</taxon>
        <taxon>rosids</taxon>
        <taxon>malvids</taxon>
        <taxon>Myrtales</taxon>
        <taxon>Myrtaceae</taxon>
        <taxon>Myrtoideae</taxon>
        <taxon>Eucalypteae</taxon>
        <taxon>Eucalyptus</taxon>
    </lineage>
</organism>
<evidence type="ECO:0000256" key="5">
    <source>
        <dbReference type="ARBA" id="ARBA00023136"/>
    </source>
</evidence>
<evidence type="ECO:0000256" key="3">
    <source>
        <dbReference type="ARBA" id="ARBA00022729"/>
    </source>
</evidence>
<dbReference type="EMBL" id="JBJKBG010000005">
    <property type="protein sequence ID" value="KAL3740507.1"/>
    <property type="molecule type" value="Genomic_DNA"/>
</dbReference>
<comment type="similarity">
    <text evidence="6">Belongs to the DESIGUAL family.</text>
</comment>
<evidence type="ECO:0000256" key="7">
    <source>
        <dbReference type="SAM" id="Phobius"/>
    </source>
</evidence>
<keyword evidence="3 8" id="KW-0732">Signal</keyword>
<gene>
    <name evidence="9" type="ORF">ACJRO7_021739</name>
</gene>
<feature type="transmembrane region" description="Helical" evidence="7">
    <location>
        <begin position="51"/>
        <end position="72"/>
    </location>
</feature>
<dbReference type="InterPro" id="IPR009606">
    <property type="entry name" value="DEAL/Modifying_wall_lignin1/2"/>
</dbReference>
<feature type="chain" id="PRO_5044882249" description="DUF1218 domain-containing protein" evidence="8">
    <location>
        <begin position="21"/>
        <end position="175"/>
    </location>
</feature>
<dbReference type="Pfam" id="PF06749">
    <property type="entry name" value="DUF1218"/>
    <property type="match status" value="1"/>
</dbReference>
<evidence type="ECO:0000256" key="1">
    <source>
        <dbReference type="ARBA" id="ARBA00004127"/>
    </source>
</evidence>
<feature type="transmembrane region" description="Helical" evidence="7">
    <location>
        <begin position="93"/>
        <end position="113"/>
    </location>
</feature>
<comment type="caution">
    <text evidence="9">The sequence shown here is derived from an EMBL/GenBank/DDBJ whole genome shotgun (WGS) entry which is preliminary data.</text>
</comment>
<accession>A0ABD3KMA9</accession>
<reference evidence="9 10" key="1">
    <citation type="submission" date="2024-11" db="EMBL/GenBank/DDBJ databases">
        <title>Chromosome-level genome assembly of Eucalyptus globulus Labill. provides insights into its genome evolution.</title>
        <authorList>
            <person name="Li X."/>
        </authorList>
    </citation>
    <scope>NUCLEOTIDE SEQUENCE [LARGE SCALE GENOMIC DNA]</scope>
    <source>
        <strain evidence="9">CL2024</strain>
        <tissue evidence="9">Fresh tender leaves</tissue>
    </source>
</reference>
<name>A0ABD3KMA9_EUCGL</name>
<evidence type="ECO:0000256" key="2">
    <source>
        <dbReference type="ARBA" id="ARBA00022692"/>
    </source>
</evidence>
<dbReference type="Proteomes" id="UP001634007">
    <property type="component" value="Unassembled WGS sequence"/>
</dbReference>
<keyword evidence="10" id="KW-1185">Reference proteome</keyword>
<evidence type="ECO:0000256" key="4">
    <source>
        <dbReference type="ARBA" id="ARBA00022989"/>
    </source>
</evidence>
<protein>
    <recommendedName>
        <fullName evidence="11">DUF1218 domain-containing protein</fullName>
    </recommendedName>
</protein>
<keyword evidence="2 7" id="KW-0812">Transmembrane</keyword>